<dbReference type="AlphaFoldDB" id="A0A8H3F6J4"/>
<dbReference type="EMBL" id="CAJPDT010000017">
    <property type="protein sequence ID" value="CAF9916952.1"/>
    <property type="molecule type" value="Genomic_DNA"/>
</dbReference>
<comment type="caution">
    <text evidence="1">The sequence shown here is derived from an EMBL/GenBank/DDBJ whole genome shotgun (WGS) entry which is preliminary data.</text>
</comment>
<name>A0A8H3F6J4_9LECA</name>
<proteinExistence type="predicted"/>
<evidence type="ECO:0000313" key="1">
    <source>
        <dbReference type="EMBL" id="CAF9916952.1"/>
    </source>
</evidence>
<gene>
    <name evidence="1" type="ORF">IMSHALPRED_003354</name>
</gene>
<dbReference type="Proteomes" id="UP000664534">
    <property type="component" value="Unassembled WGS sequence"/>
</dbReference>
<reference evidence="1" key="1">
    <citation type="submission" date="2021-03" db="EMBL/GenBank/DDBJ databases">
        <authorList>
            <person name="Tagirdzhanova G."/>
        </authorList>
    </citation>
    <scope>NUCLEOTIDE SEQUENCE</scope>
</reference>
<protein>
    <submittedName>
        <fullName evidence="1">Uncharacterized protein</fullName>
    </submittedName>
</protein>
<organism evidence="1 2">
    <name type="scientific">Imshaugia aleurites</name>
    <dbReference type="NCBI Taxonomy" id="172621"/>
    <lineage>
        <taxon>Eukaryota</taxon>
        <taxon>Fungi</taxon>
        <taxon>Dikarya</taxon>
        <taxon>Ascomycota</taxon>
        <taxon>Pezizomycotina</taxon>
        <taxon>Lecanoromycetes</taxon>
        <taxon>OSLEUM clade</taxon>
        <taxon>Lecanoromycetidae</taxon>
        <taxon>Lecanorales</taxon>
        <taxon>Lecanorineae</taxon>
        <taxon>Parmeliaceae</taxon>
        <taxon>Imshaugia</taxon>
    </lineage>
</organism>
<keyword evidence="2" id="KW-1185">Reference proteome</keyword>
<evidence type="ECO:0000313" key="2">
    <source>
        <dbReference type="Proteomes" id="UP000664534"/>
    </source>
</evidence>
<accession>A0A8H3F6J4</accession>
<dbReference type="OrthoDB" id="5384991at2759"/>
<sequence>MAALSRFFTAYPLSFFHFQPVPVSNRILNSIMNKMSPELRHPALTVLAVRSRVPIDPSHVTTRFIEHHREADVYDAQLRLGSYEPSALLDLTTIAESIESLTESFARDRVLGPSMQHNMPLSPTESHRIRRAFWGFQLCYDMCHPEDTTSSRGNYEVKSRSTRRYVQYQINQPNSKNVPNWLKCRGEKYRPKFLSRYLPKLSRWEHEELEAIRFHLTAEVNRVQFHRSCGSDDKLFREPVLLQRLIRDIDHWDPAISEDHILVTALRQTRYARHEPVVWDRFHHLYDASFPNTSHRLQIQVFQEGNPQWGWCLWDETRLEQRGLFDVVYEKLLSVWKGDDEVQTARIRERRGVLGRTHAECVSAQYTVLDRRIAVQFDLDARLHAERLRWDSIWEFGPEGREWMPTDLDRVYGC</sequence>